<dbReference type="InterPro" id="IPR036950">
    <property type="entry name" value="PBP_transglycosylase"/>
</dbReference>
<evidence type="ECO:0000256" key="2">
    <source>
        <dbReference type="ARBA" id="ARBA00004752"/>
    </source>
</evidence>
<protein>
    <recommendedName>
        <fullName evidence="6">Penicillin-binding protein 1A</fullName>
        <ecNumber evidence="24">2.4.99.28</ecNumber>
        <ecNumber evidence="5">3.4.16.4</ecNumber>
    </recommendedName>
</protein>
<evidence type="ECO:0000256" key="17">
    <source>
        <dbReference type="ARBA" id="ARBA00022984"/>
    </source>
</evidence>
<comment type="caution">
    <text evidence="31">The sequence shown here is derived from an EMBL/GenBank/DDBJ whole genome shotgun (WGS) entry which is preliminary data.</text>
</comment>
<keyword evidence="13" id="KW-0812">Transmembrane</keyword>
<sequence length="800" mass="85080">MPVVPPASPARRRGFMFSSLLLILALLAVLAGLATAAAVAIIYPQLPPLDELTHYQPRQPLQVLTREGIEITQFGSERREFLPLAQIPPRMQDILVAVEDVRFREHGGIDYRGIARALLANLAGRREGASTITQQVARNFYLSSRRTLERKLKEAALALKIEQQLSKDQILELYMNQIYLGQRAYGFGAAARVYFGKPLAECSVAEMAMLAGLPKNPSFANPITHFERATARQRVVLGRLLATGTITQEEHDAAVAQKLVVRTQGQTDVHAEHVAEMARREVFARLGDKAYTTGIKVTTSLVAAEQQAAWLSLRKSLLDHERRQPWRGPEDEVTLPDDADDAAIAAALKDSRDDEDLRVAIVLQASPRELSARLANGDTVTLSGDGLRLAHSGLGPKASDALRVQRGSIIRVAATAKGGWTMAQWPEAEGALVALDSATGRVRALVGGYDFARQPFNHATQAWRQPGSSFKPLLYSASLEQGVMPATVINDAPLTIGDWSPQNSDGQFDGPLTLRQALAKSKNLVSVRLLQQIGVPTVRDWAERFGLERDKQPDNLTLALGAGSVTPMQMAAAYAVFANGGFKVTPRVIEKIVDAQGTVLYEAPTAPALVEAAAPAASAASGVPAAETASAPASAAPTAVAAAASAADGARVIPARNAFVTRALLQEVTRSGTAARAQATLKRSDVYGKTGTTNDAVDAWFAGFQPAVVAVVWIGYDEPRSLGARESGGGLALPAWLGYMQQALKGVPVVADAPPEGVVSVDGDWRYAEFAGGGFVERIGLEAEPPPPAASAASTAASGP</sequence>
<keyword evidence="18" id="KW-1133">Transmembrane helix</keyword>
<dbReference type="SUPFAM" id="SSF53955">
    <property type="entry name" value="Lysozyme-like"/>
    <property type="match status" value="1"/>
</dbReference>
<keyword evidence="7" id="KW-1003">Cell membrane</keyword>
<dbReference type="InterPro" id="IPR023346">
    <property type="entry name" value="Lysozyme-like_dom_sf"/>
</dbReference>
<evidence type="ECO:0000256" key="22">
    <source>
        <dbReference type="ARBA" id="ARBA00023316"/>
    </source>
</evidence>
<keyword evidence="22" id="KW-0961">Cell wall biogenesis/degradation</keyword>
<gene>
    <name evidence="31" type="ORF">KAK06_13060</name>
</gene>
<dbReference type="EMBL" id="JAGQDE010000010">
    <property type="protein sequence ID" value="MBQ0959875.1"/>
    <property type="molecule type" value="Genomic_DNA"/>
</dbReference>
<comment type="catalytic activity">
    <reaction evidence="25">
        <text>[GlcNAc-(1-&gt;4)-Mur2Ac(oyl-L-Ala-gamma-D-Glu-L-Lys-D-Ala-D-Ala)](n)-di-trans,octa-cis-undecaprenyl diphosphate + beta-D-GlcNAc-(1-&gt;4)-Mur2Ac(oyl-L-Ala-gamma-D-Glu-L-Lys-D-Ala-D-Ala)-di-trans,octa-cis-undecaprenyl diphosphate = [GlcNAc-(1-&gt;4)-Mur2Ac(oyl-L-Ala-gamma-D-Glu-L-Lys-D-Ala-D-Ala)](n+1)-di-trans,octa-cis-undecaprenyl diphosphate + di-trans,octa-cis-undecaprenyl diphosphate + H(+)</text>
        <dbReference type="Rhea" id="RHEA:23708"/>
        <dbReference type="Rhea" id="RHEA-COMP:9602"/>
        <dbReference type="Rhea" id="RHEA-COMP:9603"/>
        <dbReference type="ChEBI" id="CHEBI:15378"/>
        <dbReference type="ChEBI" id="CHEBI:58405"/>
        <dbReference type="ChEBI" id="CHEBI:60033"/>
        <dbReference type="ChEBI" id="CHEBI:78435"/>
        <dbReference type="EC" id="2.4.99.28"/>
    </reaction>
</comment>
<feature type="compositionally biased region" description="Low complexity" evidence="27">
    <location>
        <begin position="790"/>
        <end position="800"/>
    </location>
</feature>
<keyword evidence="16" id="KW-0735">Signal-anchor</keyword>
<evidence type="ECO:0000256" key="12">
    <source>
        <dbReference type="ARBA" id="ARBA00022679"/>
    </source>
</evidence>
<evidence type="ECO:0000259" key="28">
    <source>
        <dbReference type="Pfam" id="PF00905"/>
    </source>
</evidence>
<dbReference type="GO" id="GO:0071555">
    <property type="term" value="P:cell wall organization"/>
    <property type="evidence" value="ECO:0007669"/>
    <property type="project" value="UniProtKB-KW"/>
</dbReference>
<keyword evidence="10" id="KW-0645">Protease</keyword>
<keyword evidence="20" id="KW-0046">Antibiotic resistance</keyword>
<evidence type="ECO:0000256" key="25">
    <source>
        <dbReference type="ARBA" id="ARBA00049902"/>
    </source>
</evidence>
<keyword evidence="9" id="KW-0121">Carboxypeptidase</keyword>
<evidence type="ECO:0000256" key="20">
    <source>
        <dbReference type="ARBA" id="ARBA00023251"/>
    </source>
</evidence>
<dbReference type="GO" id="GO:0008658">
    <property type="term" value="F:penicillin binding"/>
    <property type="evidence" value="ECO:0007669"/>
    <property type="project" value="InterPro"/>
</dbReference>
<evidence type="ECO:0000256" key="14">
    <source>
        <dbReference type="ARBA" id="ARBA00022801"/>
    </source>
</evidence>
<feature type="region of interest" description="Disordered" evidence="27">
    <location>
        <begin position="781"/>
        <end position="800"/>
    </location>
</feature>
<dbReference type="PANTHER" id="PTHR32282:SF27">
    <property type="entry name" value="PENICILLIN-BINDING PROTEIN 1A"/>
    <property type="match status" value="1"/>
</dbReference>
<dbReference type="Gene3D" id="3.40.710.10">
    <property type="entry name" value="DD-peptidase/beta-lactamase superfamily"/>
    <property type="match status" value="1"/>
</dbReference>
<keyword evidence="14" id="KW-0378">Hydrolase</keyword>
<dbReference type="GO" id="GO:0008360">
    <property type="term" value="P:regulation of cell shape"/>
    <property type="evidence" value="ECO:0007669"/>
    <property type="project" value="UniProtKB-KW"/>
</dbReference>
<evidence type="ECO:0000256" key="15">
    <source>
        <dbReference type="ARBA" id="ARBA00022960"/>
    </source>
</evidence>
<proteinExistence type="inferred from homology"/>
<dbReference type="Proteomes" id="UP000678374">
    <property type="component" value="Unassembled WGS sequence"/>
</dbReference>
<dbReference type="GO" id="GO:0006508">
    <property type="term" value="P:proteolysis"/>
    <property type="evidence" value="ECO:0007669"/>
    <property type="project" value="UniProtKB-KW"/>
</dbReference>
<evidence type="ECO:0000256" key="3">
    <source>
        <dbReference type="ARBA" id="ARBA00007090"/>
    </source>
</evidence>
<dbReference type="PANTHER" id="PTHR32282">
    <property type="entry name" value="BINDING PROTEIN TRANSPEPTIDASE, PUTATIVE-RELATED"/>
    <property type="match status" value="1"/>
</dbReference>
<dbReference type="InterPro" id="IPR001264">
    <property type="entry name" value="Glyco_trans_51"/>
</dbReference>
<dbReference type="Pfam" id="PF00905">
    <property type="entry name" value="Transpeptidase"/>
    <property type="match status" value="1"/>
</dbReference>
<dbReference type="GO" id="GO:0046677">
    <property type="term" value="P:response to antibiotic"/>
    <property type="evidence" value="ECO:0007669"/>
    <property type="project" value="UniProtKB-KW"/>
</dbReference>
<keyword evidence="15" id="KW-0133">Cell shape</keyword>
<evidence type="ECO:0000256" key="24">
    <source>
        <dbReference type="ARBA" id="ARBA00044770"/>
    </source>
</evidence>
<dbReference type="GO" id="GO:0005886">
    <property type="term" value="C:plasma membrane"/>
    <property type="evidence" value="ECO:0007669"/>
    <property type="project" value="UniProtKB-SubCell"/>
</dbReference>
<dbReference type="SUPFAM" id="SSF56601">
    <property type="entry name" value="beta-lactamase/transpeptidase-like"/>
    <property type="match status" value="1"/>
</dbReference>
<feature type="domain" description="Glycosyl transferase family 51" evidence="29">
    <location>
        <begin position="70"/>
        <end position="239"/>
    </location>
</feature>
<evidence type="ECO:0000256" key="10">
    <source>
        <dbReference type="ARBA" id="ARBA00022670"/>
    </source>
</evidence>
<evidence type="ECO:0000256" key="26">
    <source>
        <dbReference type="ARBA" id="ARBA00060592"/>
    </source>
</evidence>
<evidence type="ECO:0000256" key="11">
    <source>
        <dbReference type="ARBA" id="ARBA00022676"/>
    </source>
</evidence>
<dbReference type="Gene3D" id="1.10.3810.10">
    <property type="entry name" value="Biosynthetic peptidoglycan transglycosylase-like"/>
    <property type="match status" value="1"/>
</dbReference>
<name>A0A940YV82_9BURK</name>
<comment type="pathway">
    <text evidence="2">Cell wall biogenesis; peptidoglycan biosynthesis.</text>
</comment>
<evidence type="ECO:0000256" key="18">
    <source>
        <dbReference type="ARBA" id="ARBA00022989"/>
    </source>
</evidence>
<evidence type="ECO:0000256" key="8">
    <source>
        <dbReference type="ARBA" id="ARBA00022519"/>
    </source>
</evidence>
<keyword evidence="11" id="KW-0328">Glycosyltransferase</keyword>
<evidence type="ECO:0000256" key="7">
    <source>
        <dbReference type="ARBA" id="ARBA00022475"/>
    </source>
</evidence>
<dbReference type="AlphaFoldDB" id="A0A940YV82"/>
<comment type="catalytic activity">
    <reaction evidence="23">
        <text>Preferential cleavage: (Ac)2-L-Lys-D-Ala-|-D-Ala. Also transpeptidation of peptidyl-alanyl moieties that are N-acyl substituents of D-alanine.</text>
        <dbReference type="EC" id="3.4.16.4"/>
    </reaction>
</comment>
<keyword evidence="17" id="KW-0573">Peptidoglycan synthesis</keyword>
<comment type="subcellular location">
    <subcellularLocation>
        <location evidence="1">Cell inner membrane</location>
        <topology evidence="1">Single-pass type II membrane protein</topology>
    </subcellularLocation>
</comment>
<evidence type="ECO:0000256" key="23">
    <source>
        <dbReference type="ARBA" id="ARBA00034000"/>
    </source>
</evidence>
<evidence type="ECO:0000256" key="19">
    <source>
        <dbReference type="ARBA" id="ARBA00023136"/>
    </source>
</evidence>
<comment type="similarity">
    <text evidence="3">In the C-terminal section; belongs to the transpeptidase family.</text>
</comment>
<organism evidence="31 32">
    <name type="scientific">Ideonella aquatica</name>
    <dbReference type="NCBI Taxonomy" id="2824119"/>
    <lineage>
        <taxon>Bacteria</taxon>
        <taxon>Pseudomonadati</taxon>
        <taxon>Pseudomonadota</taxon>
        <taxon>Betaproteobacteria</taxon>
        <taxon>Burkholderiales</taxon>
        <taxon>Sphaerotilaceae</taxon>
        <taxon>Ideonella</taxon>
    </lineage>
</organism>
<keyword evidence="21" id="KW-0511">Multifunctional enzyme</keyword>
<evidence type="ECO:0000256" key="1">
    <source>
        <dbReference type="ARBA" id="ARBA00004249"/>
    </source>
</evidence>
<evidence type="ECO:0000256" key="6">
    <source>
        <dbReference type="ARBA" id="ARBA00018638"/>
    </source>
</evidence>
<evidence type="ECO:0000256" key="16">
    <source>
        <dbReference type="ARBA" id="ARBA00022968"/>
    </source>
</evidence>
<dbReference type="GO" id="GO:0009002">
    <property type="term" value="F:serine-type D-Ala-D-Ala carboxypeptidase activity"/>
    <property type="evidence" value="ECO:0007669"/>
    <property type="project" value="UniProtKB-EC"/>
</dbReference>
<dbReference type="Pfam" id="PF00912">
    <property type="entry name" value="Transgly"/>
    <property type="match status" value="1"/>
</dbReference>
<dbReference type="InterPro" id="IPR031376">
    <property type="entry name" value="PCB_OB"/>
</dbReference>
<dbReference type="EC" id="2.4.99.28" evidence="24"/>
<evidence type="ECO:0000256" key="4">
    <source>
        <dbReference type="ARBA" id="ARBA00007739"/>
    </source>
</evidence>
<dbReference type="GO" id="GO:0030288">
    <property type="term" value="C:outer membrane-bounded periplasmic space"/>
    <property type="evidence" value="ECO:0007669"/>
    <property type="project" value="TreeGrafter"/>
</dbReference>
<feature type="domain" description="Penicillin-binding protein OB-like" evidence="30">
    <location>
        <begin position="326"/>
        <end position="428"/>
    </location>
</feature>
<evidence type="ECO:0000256" key="5">
    <source>
        <dbReference type="ARBA" id="ARBA00012448"/>
    </source>
</evidence>
<dbReference type="NCBIfam" id="TIGR02074">
    <property type="entry name" value="PBP_1a_fam"/>
    <property type="match status" value="1"/>
</dbReference>
<dbReference type="GO" id="GO:0009252">
    <property type="term" value="P:peptidoglycan biosynthetic process"/>
    <property type="evidence" value="ECO:0007669"/>
    <property type="project" value="UniProtKB-KW"/>
</dbReference>
<evidence type="ECO:0000256" key="9">
    <source>
        <dbReference type="ARBA" id="ARBA00022645"/>
    </source>
</evidence>
<keyword evidence="12" id="KW-0808">Transferase</keyword>
<evidence type="ECO:0000313" key="31">
    <source>
        <dbReference type="EMBL" id="MBQ0959875.1"/>
    </source>
</evidence>
<keyword evidence="19" id="KW-0472">Membrane</keyword>
<dbReference type="InterPro" id="IPR001460">
    <property type="entry name" value="PCN-bd_Tpept"/>
</dbReference>
<evidence type="ECO:0000256" key="13">
    <source>
        <dbReference type="ARBA" id="ARBA00022692"/>
    </source>
</evidence>
<evidence type="ECO:0000256" key="27">
    <source>
        <dbReference type="SAM" id="MobiDB-lite"/>
    </source>
</evidence>
<dbReference type="InterPro" id="IPR012338">
    <property type="entry name" value="Beta-lactam/transpept-like"/>
</dbReference>
<comment type="similarity">
    <text evidence="4">In the N-terminal section; belongs to the glycosyltransferase 51 family.</text>
</comment>
<dbReference type="FunFam" id="1.10.3810.10:FF:000003">
    <property type="entry name" value="Penicillin-binding protein 1a"/>
    <property type="match status" value="1"/>
</dbReference>
<comment type="pathway">
    <text evidence="26">Glycan biosynthesis.</text>
</comment>
<evidence type="ECO:0000259" key="30">
    <source>
        <dbReference type="Pfam" id="PF17092"/>
    </source>
</evidence>
<reference evidence="31" key="1">
    <citation type="submission" date="2021-04" db="EMBL/GenBank/DDBJ databases">
        <title>The genome sequence of Ideonella sp. 4Y11.</title>
        <authorList>
            <person name="Liu Y."/>
        </authorList>
    </citation>
    <scope>NUCLEOTIDE SEQUENCE</scope>
    <source>
        <strain evidence="31">4Y11</strain>
    </source>
</reference>
<dbReference type="PROSITE" id="PS51318">
    <property type="entry name" value="TAT"/>
    <property type="match status" value="1"/>
</dbReference>
<dbReference type="RefSeq" id="WP_210802548.1">
    <property type="nucleotide sequence ID" value="NZ_JAGQDE010000010.1"/>
</dbReference>
<evidence type="ECO:0000313" key="32">
    <source>
        <dbReference type="Proteomes" id="UP000678374"/>
    </source>
</evidence>
<dbReference type="InterPro" id="IPR050396">
    <property type="entry name" value="Glycosyltr_51/Transpeptidase"/>
</dbReference>
<keyword evidence="32" id="KW-1185">Reference proteome</keyword>
<evidence type="ECO:0000259" key="29">
    <source>
        <dbReference type="Pfam" id="PF00912"/>
    </source>
</evidence>
<evidence type="ECO:0000256" key="21">
    <source>
        <dbReference type="ARBA" id="ARBA00023268"/>
    </source>
</evidence>
<dbReference type="GO" id="GO:0008955">
    <property type="term" value="F:peptidoglycan glycosyltransferase activity"/>
    <property type="evidence" value="ECO:0007669"/>
    <property type="project" value="UniProtKB-EC"/>
</dbReference>
<dbReference type="EC" id="3.4.16.4" evidence="5"/>
<keyword evidence="8" id="KW-0997">Cell inner membrane</keyword>
<feature type="domain" description="Penicillin-binding protein transpeptidase" evidence="28">
    <location>
        <begin position="430"/>
        <end position="707"/>
    </location>
</feature>
<dbReference type="InterPro" id="IPR006311">
    <property type="entry name" value="TAT_signal"/>
</dbReference>
<dbReference type="Pfam" id="PF17092">
    <property type="entry name" value="PCB_OB"/>
    <property type="match status" value="1"/>
</dbReference>
<accession>A0A940YV82</accession>